<sequence>MIMISRLLMTVILVTGLCFTSFAQLTSVNNFGSNPGNLNMYYYAPANVPAGAPIVVAMHGCTQSASSFATETGWNALADEYGFYVVYPEQKSGNNSSSCFNWFENGDINRGSGEALSIRNMVAYMTNNKSAANTAYVMGFSAGGAMTTVMLATYPEVFRSGAVMAGVPYRAGVGLTAAFSAMNPGVDNTPQQWGNLVRNASSFSGDWPTVAIFHGTSDFTVRDMNSKEVTDQFLNLHDPSITSNNQVVADVTTPSFNGAADVTRQGYKVNGQEVVVRYTITGMGHAVAVDPDGTGSEGKGGSTGAYATDEDFYSCYFAAKFWGLTGVTPPPPPSLQAPTDVTATALSTSQIKIDWTDTNTIETGYRIDRSATLNGTYTAVATVASDIETYTDTGLSANTTYYYKVVALDGANEETSAVVSATTDDITTTPTLLAPANLAASVISETQVDLSWTDQNTTETAHLVERKASGESSFTVLATLGADVESYTDNTTTANTTYTYRVAVQEGTTTVYSSEVTVTTPAPPAQSYTIEQLSGPYFFAQLSTSDCSQSFTTVDAGNLTSIEVKLKSPINGSKLKIFAGDNITSTPIYTQNGISLGSGIQTIQLSSAVALSANSSYTFMLENASLGLSYTNVYNGGSFYMDGVNYAFYDAYFIITIEGSGSARFAKKVETPNIQWYTNGLNILHVNTPTSARLSLIGLDGKLIQENKLSTGTQQIAISKKGIVIGLLQVGEQTYRKKFFIQ</sequence>
<dbReference type="PANTHER" id="PTHR43037:SF1">
    <property type="entry name" value="BLL1128 PROTEIN"/>
    <property type="match status" value="1"/>
</dbReference>
<dbReference type="SUPFAM" id="SSF53474">
    <property type="entry name" value="alpha/beta-Hydrolases"/>
    <property type="match status" value="1"/>
</dbReference>
<dbReference type="SMART" id="SM00060">
    <property type="entry name" value="FN3"/>
    <property type="match status" value="2"/>
</dbReference>
<dbReference type="Gene3D" id="3.40.50.1820">
    <property type="entry name" value="alpha/beta hydrolase"/>
    <property type="match status" value="1"/>
</dbReference>
<accession>A0ABP9DJD0</accession>
<proteinExistence type="predicted"/>
<reference evidence="6" key="1">
    <citation type="journal article" date="2019" name="Int. J. Syst. Evol. Microbiol.">
        <title>The Global Catalogue of Microorganisms (GCM) 10K type strain sequencing project: providing services to taxonomists for standard genome sequencing and annotation.</title>
        <authorList>
            <consortium name="The Broad Institute Genomics Platform"/>
            <consortium name="The Broad Institute Genome Sequencing Center for Infectious Disease"/>
            <person name="Wu L."/>
            <person name="Ma J."/>
        </authorList>
    </citation>
    <scope>NUCLEOTIDE SEQUENCE [LARGE SCALE GENOMIC DNA]</scope>
    <source>
        <strain evidence="6">JCM 18326</strain>
    </source>
</reference>
<dbReference type="Proteomes" id="UP001500298">
    <property type="component" value="Unassembled WGS sequence"/>
</dbReference>
<evidence type="ECO:0000256" key="2">
    <source>
        <dbReference type="ARBA" id="ARBA00022801"/>
    </source>
</evidence>
<dbReference type="InterPro" id="IPR003961">
    <property type="entry name" value="FN3_dom"/>
</dbReference>
<evidence type="ECO:0000256" key="3">
    <source>
        <dbReference type="SAM" id="SignalP"/>
    </source>
</evidence>
<evidence type="ECO:0000259" key="4">
    <source>
        <dbReference type="PROSITE" id="PS50853"/>
    </source>
</evidence>
<organism evidence="5 6">
    <name type="scientific">Algivirga pacifica</name>
    <dbReference type="NCBI Taxonomy" id="1162670"/>
    <lineage>
        <taxon>Bacteria</taxon>
        <taxon>Pseudomonadati</taxon>
        <taxon>Bacteroidota</taxon>
        <taxon>Cytophagia</taxon>
        <taxon>Cytophagales</taxon>
        <taxon>Flammeovirgaceae</taxon>
        <taxon>Algivirga</taxon>
    </lineage>
</organism>
<dbReference type="Pfam" id="PF00041">
    <property type="entry name" value="fn3"/>
    <property type="match status" value="1"/>
</dbReference>
<feature type="domain" description="Fibronectin type-III" evidence="4">
    <location>
        <begin position="337"/>
        <end position="431"/>
    </location>
</feature>
<dbReference type="SUPFAM" id="SSF49265">
    <property type="entry name" value="Fibronectin type III"/>
    <property type="match status" value="1"/>
</dbReference>
<keyword evidence="2" id="KW-0378">Hydrolase</keyword>
<name>A0ABP9DJD0_9BACT</name>
<protein>
    <recommendedName>
        <fullName evidence="4">Fibronectin type-III domain-containing protein</fullName>
    </recommendedName>
</protein>
<evidence type="ECO:0000256" key="1">
    <source>
        <dbReference type="ARBA" id="ARBA00022729"/>
    </source>
</evidence>
<dbReference type="InterPro" id="IPR010126">
    <property type="entry name" value="Esterase_phb"/>
</dbReference>
<comment type="caution">
    <text evidence="5">The sequence shown here is derived from an EMBL/GenBank/DDBJ whole genome shotgun (WGS) entry which is preliminary data.</text>
</comment>
<dbReference type="CDD" id="cd00063">
    <property type="entry name" value="FN3"/>
    <property type="match status" value="1"/>
</dbReference>
<feature type="chain" id="PRO_5047402996" description="Fibronectin type-III domain-containing protein" evidence="3">
    <location>
        <begin position="24"/>
        <end position="742"/>
    </location>
</feature>
<dbReference type="NCBIfam" id="TIGR01840">
    <property type="entry name" value="esterase_phb"/>
    <property type="match status" value="1"/>
</dbReference>
<dbReference type="PANTHER" id="PTHR43037">
    <property type="entry name" value="UNNAMED PRODUCT-RELATED"/>
    <property type="match status" value="1"/>
</dbReference>
<dbReference type="InterPro" id="IPR036116">
    <property type="entry name" value="FN3_sf"/>
</dbReference>
<dbReference type="PROSITE" id="PS50853">
    <property type="entry name" value="FN3"/>
    <property type="match status" value="2"/>
</dbReference>
<evidence type="ECO:0000313" key="6">
    <source>
        <dbReference type="Proteomes" id="UP001500298"/>
    </source>
</evidence>
<dbReference type="Gene3D" id="2.60.40.10">
    <property type="entry name" value="Immunoglobulins"/>
    <property type="match status" value="2"/>
</dbReference>
<gene>
    <name evidence="5" type="ORF">GCM10023331_29670</name>
</gene>
<dbReference type="InterPro" id="IPR029058">
    <property type="entry name" value="AB_hydrolase_fold"/>
</dbReference>
<dbReference type="Pfam" id="PF10503">
    <property type="entry name" value="Esterase_PHB"/>
    <property type="match status" value="1"/>
</dbReference>
<keyword evidence="1 3" id="KW-0732">Signal</keyword>
<dbReference type="InterPro" id="IPR050955">
    <property type="entry name" value="Plant_Biomass_Hydrol_Est"/>
</dbReference>
<feature type="signal peptide" evidence="3">
    <location>
        <begin position="1"/>
        <end position="23"/>
    </location>
</feature>
<dbReference type="InterPro" id="IPR013783">
    <property type="entry name" value="Ig-like_fold"/>
</dbReference>
<feature type="domain" description="Fibronectin type-III" evidence="4">
    <location>
        <begin position="434"/>
        <end position="523"/>
    </location>
</feature>
<dbReference type="EMBL" id="BAABJX010000045">
    <property type="protein sequence ID" value="GAA4842636.1"/>
    <property type="molecule type" value="Genomic_DNA"/>
</dbReference>
<keyword evidence="6" id="KW-1185">Reference proteome</keyword>
<evidence type="ECO:0000313" key="5">
    <source>
        <dbReference type="EMBL" id="GAA4842636.1"/>
    </source>
</evidence>